<name>A0A399J9W2_9MICC</name>
<evidence type="ECO:0000256" key="1">
    <source>
        <dbReference type="ARBA" id="ARBA00004651"/>
    </source>
</evidence>
<feature type="transmembrane region" description="Helical" evidence="6">
    <location>
        <begin position="25"/>
        <end position="46"/>
    </location>
</feature>
<dbReference type="Proteomes" id="UP000265419">
    <property type="component" value="Unassembled WGS sequence"/>
</dbReference>
<protein>
    <submittedName>
        <fullName evidence="8">DUF3817 domain-containing protein</fullName>
    </submittedName>
</protein>
<dbReference type="AlphaFoldDB" id="A0A399J9W2"/>
<evidence type="ECO:0000256" key="2">
    <source>
        <dbReference type="ARBA" id="ARBA00022475"/>
    </source>
</evidence>
<comment type="caution">
    <text evidence="8">The sequence shown here is derived from an EMBL/GenBank/DDBJ whole genome shotgun (WGS) entry which is preliminary data.</text>
</comment>
<dbReference type="GO" id="GO:0005886">
    <property type="term" value="C:plasma membrane"/>
    <property type="evidence" value="ECO:0007669"/>
    <property type="project" value="UniProtKB-SubCell"/>
</dbReference>
<gene>
    <name evidence="8" type="ORF">DWB68_08020</name>
</gene>
<proteinExistence type="predicted"/>
<feature type="transmembrane region" description="Helical" evidence="6">
    <location>
        <begin position="58"/>
        <end position="79"/>
    </location>
</feature>
<feature type="transmembrane region" description="Helical" evidence="6">
    <location>
        <begin position="143"/>
        <end position="164"/>
    </location>
</feature>
<keyword evidence="2" id="KW-1003">Cell membrane</keyword>
<dbReference type="PANTHER" id="PTHR40077">
    <property type="entry name" value="MEMBRANE PROTEIN-RELATED"/>
    <property type="match status" value="1"/>
</dbReference>
<evidence type="ECO:0000256" key="5">
    <source>
        <dbReference type="ARBA" id="ARBA00023136"/>
    </source>
</evidence>
<evidence type="ECO:0000256" key="6">
    <source>
        <dbReference type="SAM" id="Phobius"/>
    </source>
</evidence>
<sequence>MSTPAQNTPATGSAEPEGRFSPRRLYGALALGEMITWALLLFGMALKYTDMTPAVVPVAGMLHGIVFVSYCVVTVFVWVDGRWSAGRGALGLLSAIIPFCTYPFERNTLKAGLLGTSWRLGAGGEEPSGPLERLQAWCLRHTALAIVLGVVFVGVVVTVLLILGPPIPKG</sequence>
<evidence type="ECO:0000256" key="4">
    <source>
        <dbReference type="ARBA" id="ARBA00022989"/>
    </source>
</evidence>
<evidence type="ECO:0000259" key="7">
    <source>
        <dbReference type="Pfam" id="PF12823"/>
    </source>
</evidence>
<organism evidence="8 9">
    <name type="scientific">Galactobacter valiniphilus</name>
    <dbReference type="NCBI Taxonomy" id="2676122"/>
    <lineage>
        <taxon>Bacteria</taxon>
        <taxon>Bacillati</taxon>
        <taxon>Actinomycetota</taxon>
        <taxon>Actinomycetes</taxon>
        <taxon>Micrococcales</taxon>
        <taxon>Micrococcaceae</taxon>
        <taxon>Galactobacter</taxon>
    </lineage>
</organism>
<keyword evidence="5 6" id="KW-0472">Membrane</keyword>
<dbReference type="NCBIfam" id="TIGR03954">
    <property type="entry name" value="integ_memb_HG"/>
    <property type="match status" value="1"/>
</dbReference>
<comment type="subcellular location">
    <subcellularLocation>
        <location evidence="1">Cell membrane</location>
        <topology evidence="1">Multi-pass membrane protein</topology>
    </subcellularLocation>
</comment>
<evidence type="ECO:0000256" key="3">
    <source>
        <dbReference type="ARBA" id="ARBA00022692"/>
    </source>
</evidence>
<accession>A0A399J9W2</accession>
<dbReference type="RefSeq" id="WP_119424646.1">
    <property type="nucleotide sequence ID" value="NZ_QQXK01000013.1"/>
</dbReference>
<reference evidence="8 9" key="1">
    <citation type="submission" date="2018-07" db="EMBL/GenBank/DDBJ databases">
        <title>Arthrobacter sp. nov., isolated from raw cow's milk with high bacterial count.</title>
        <authorList>
            <person name="Hahne J."/>
            <person name="Isele D."/>
            <person name="Lipski A."/>
        </authorList>
    </citation>
    <scope>NUCLEOTIDE SEQUENCE [LARGE SCALE GENOMIC DNA]</scope>
    <source>
        <strain evidence="8 9">JZ R-35</strain>
    </source>
</reference>
<keyword evidence="4 6" id="KW-1133">Transmembrane helix</keyword>
<dbReference type="PANTHER" id="PTHR40077:SF1">
    <property type="entry name" value="MEMBRANE PROTEIN"/>
    <property type="match status" value="1"/>
</dbReference>
<dbReference type="Pfam" id="PF12823">
    <property type="entry name" value="DUF3817"/>
    <property type="match status" value="1"/>
</dbReference>
<keyword evidence="9" id="KW-1185">Reference proteome</keyword>
<feature type="domain" description="DUF3817" evidence="7">
    <location>
        <begin position="25"/>
        <end position="108"/>
    </location>
</feature>
<evidence type="ECO:0000313" key="9">
    <source>
        <dbReference type="Proteomes" id="UP000265419"/>
    </source>
</evidence>
<evidence type="ECO:0000313" key="8">
    <source>
        <dbReference type="EMBL" id="RII42355.1"/>
    </source>
</evidence>
<dbReference type="EMBL" id="QQXK01000013">
    <property type="protein sequence ID" value="RII42355.1"/>
    <property type="molecule type" value="Genomic_DNA"/>
</dbReference>
<dbReference type="InterPro" id="IPR023845">
    <property type="entry name" value="DUF3817_TM"/>
</dbReference>
<keyword evidence="3 6" id="KW-0812">Transmembrane</keyword>